<comment type="subcellular location">
    <subcellularLocation>
        <location evidence="1">Periplasm</location>
    </subcellularLocation>
</comment>
<dbReference type="PRINTS" id="PR00909">
    <property type="entry name" value="SPERMDNBNDNG"/>
</dbReference>
<comment type="caution">
    <text evidence="6">The sequence shown here is derived from an EMBL/GenBank/DDBJ whole genome shotgun (WGS) entry which is preliminary data.</text>
</comment>
<evidence type="ECO:0000256" key="3">
    <source>
        <dbReference type="ARBA" id="ARBA00022729"/>
    </source>
</evidence>
<organism evidence="6 7">
    <name type="scientific">Pseudomonas schmalbachii</name>
    <dbReference type="NCBI Taxonomy" id="2816993"/>
    <lineage>
        <taxon>Bacteria</taxon>
        <taxon>Pseudomonadati</taxon>
        <taxon>Pseudomonadota</taxon>
        <taxon>Gammaproteobacteria</taxon>
        <taxon>Pseudomonadales</taxon>
        <taxon>Pseudomonadaceae</taxon>
        <taxon>Pseudomonas</taxon>
    </lineage>
</organism>
<evidence type="ECO:0000313" key="7">
    <source>
        <dbReference type="Proteomes" id="UP000669060"/>
    </source>
</evidence>
<keyword evidence="2" id="KW-0813">Transport</keyword>
<feature type="signal peptide" evidence="5">
    <location>
        <begin position="1"/>
        <end position="24"/>
    </location>
</feature>
<evidence type="ECO:0000256" key="4">
    <source>
        <dbReference type="ARBA" id="ARBA00022764"/>
    </source>
</evidence>
<dbReference type="SUPFAM" id="SSF53850">
    <property type="entry name" value="Periplasmic binding protein-like II"/>
    <property type="match status" value="1"/>
</dbReference>
<dbReference type="InterPro" id="IPR001188">
    <property type="entry name" value="Sperm_putr-bd"/>
</dbReference>
<feature type="chain" id="PRO_5045680895" evidence="5">
    <location>
        <begin position="25"/>
        <end position="385"/>
    </location>
</feature>
<dbReference type="Gene3D" id="3.40.190.10">
    <property type="entry name" value="Periplasmic binding protein-like II"/>
    <property type="match status" value="2"/>
</dbReference>
<sequence length="385" mass="42643">MPSLKFASLAFASACVISSGSLQAAEALKQLGTPEGALDIIAWPGYIERGESDKNYDWVTQFEKDTGCKVNVKTAATSDEMVSLMAKGGYDLVTASGDASLRLVYGKRVQPINIELIPNWKNVDQRLQNSPWHTVDGAHYGTPYQWGPNVLMYNTKVFPKAPQSWAVVFKEQNLPDGKSNKGRVQAYDGPIYIADAALYLRTTRPELNITDPYELNDEQYAAAVKLLREQQKLIHRYWHDATVQMSDFKNEGVAASGSWPYQVNALEGEKQPIASTIPVEGSTGWADTTMMHVDSKHPTCAYKWMNWSLEPKVQGDLASWFGSVPAVPEGCKASTLLGAEGCATNGYENFERIAFWKTPQAKCSQGQCVPYSRWTQDYIAIMGGR</sequence>
<evidence type="ECO:0000256" key="1">
    <source>
        <dbReference type="ARBA" id="ARBA00004418"/>
    </source>
</evidence>
<keyword evidence="7" id="KW-1185">Reference proteome</keyword>
<evidence type="ECO:0000256" key="5">
    <source>
        <dbReference type="SAM" id="SignalP"/>
    </source>
</evidence>
<dbReference type="PANTHER" id="PTHR30222">
    <property type="entry name" value="SPERMIDINE/PUTRESCINE-BINDING PERIPLASMIC PROTEIN"/>
    <property type="match status" value="1"/>
</dbReference>
<gene>
    <name evidence="6" type="ORF">JFY56_10315</name>
</gene>
<dbReference type="Proteomes" id="UP000669060">
    <property type="component" value="Unassembled WGS sequence"/>
</dbReference>
<dbReference type="CDD" id="cd13588">
    <property type="entry name" value="PBP2_polyamine_1"/>
    <property type="match status" value="1"/>
</dbReference>
<proteinExistence type="predicted"/>
<protein>
    <submittedName>
        <fullName evidence="6">ABC transporter substrate-binding protein</fullName>
    </submittedName>
</protein>
<keyword evidence="4" id="KW-0574">Periplasm</keyword>
<dbReference type="NCBIfam" id="NF041888">
    <property type="entry name" value="ABC_SBP_YdcS"/>
    <property type="match status" value="1"/>
</dbReference>
<name>A0ABS3TQJ1_9PSED</name>
<dbReference type="PANTHER" id="PTHR30222:SF18">
    <property type="entry name" value="BIFUNCTIONAL POLYHYDROXYBUTYRATE SYNTHASE _ ABC TRANSPORTER PERIPLASMIC BINDING PROTEIN-RELATED"/>
    <property type="match status" value="1"/>
</dbReference>
<accession>A0ABS3TQJ1</accession>
<evidence type="ECO:0000313" key="6">
    <source>
        <dbReference type="EMBL" id="MBO3275618.1"/>
    </source>
</evidence>
<dbReference type="InterPro" id="IPR006059">
    <property type="entry name" value="SBP"/>
</dbReference>
<dbReference type="Pfam" id="PF13416">
    <property type="entry name" value="SBP_bac_8"/>
    <property type="match status" value="1"/>
</dbReference>
<reference evidence="6 7" key="1">
    <citation type="submission" date="2020-12" db="EMBL/GenBank/DDBJ databases">
        <title>Pseudomonas schmalbachii sp. nov. isolated from millipede gut.</title>
        <authorList>
            <person name="Shelomi M."/>
        </authorList>
    </citation>
    <scope>NUCLEOTIDE SEQUENCE [LARGE SCALE GENOMIC DNA]</scope>
    <source>
        <strain evidence="6 7">Milli4</strain>
    </source>
</reference>
<dbReference type="RefSeq" id="WP_208313560.1">
    <property type="nucleotide sequence ID" value="NZ_JAELYA010000003.1"/>
</dbReference>
<dbReference type="EMBL" id="JAELYA010000003">
    <property type="protein sequence ID" value="MBO3275618.1"/>
    <property type="molecule type" value="Genomic_DNA"/>
</dbReference>
<keyword evidence="3 5" id="KW-0732">Signal</keyword>
<evidence type="ECO:0000256" key="2">
    <source>
        <dbReference type="ARBA" id="ARBA00022448"/>
    </source>
</evidence>